<keyword evidence="3" id="KW-1185">Reference proteome</keyword>
<dbReference type="EnsemblMetazoa" id="ASIC020057-RA">
    <property type="protein sequence ID" value="ASIC020057-PA"/>
    <property type="gene ID" value="ASIC020057"/>
</dbReference>
<dbReference type="Proteomes" id="UP000030765">
    <property type="component" value="Unassembled WGS sequence"/>
</dbReference>
<accession>A0A084WNV3</accession>
<protein>
    <submittedName>
        <fullName evidence="1 2">Peptide chain release factor 2</fullName>
    </submittedName>
</protein>
<organism evidence="1">
    <name type="scientific">Anopheles sinensis</name>
    <name type="common">Mosquito</name>
    <dbReference type="NCBI Taxonomy" id="74873"/>
    <lineage>
        <taxon>Eukaryota</taxon>
        <taxon>Metazoa</taxon>
        <taxon>Ecdysozoa</taxon>
        <taxon>Arthropoda</taxon>
        <taxon>Hexapoda</taxon>
        <taxon>Insecta</taxon>
        <taxon>Pterygota</taxon>
        <taxon>Neoptera</taxon>
        <taxon>Endopterygota</taxon>
        <taxon>Diptera</taxon>
        <taxon>Nematocera</taxon>
        <taxon>Culicoidea</taxon>
        <taxon>Culicidae</taxon>
        <taxon>Anophelinae</taxon>
        <taxon>Anopheles</taxon>
    </lineage>
</organism>
<dbReference type="AlphaFoldDB" id="A0A084WNV3"/>
<sequence length="93" mass="10934">MREEKTTARVNQYQPSYFFLQETPSSTPFYCEPAAQLEIVPEDLRFEHRRTSGSFDKRFDRQRTRPTFRLLLLLPSVVASSSSPRSGVRYEDQ</sequence>
<dbReference type="VEuPathDB" id="VectorBase:ASIC020057"/>
<gene>
    <name evidence="1" type="ORF">ZHAS_00020057</name>
</gene>
<reference evidence="1 3" key="1">
    <citation type="journal article" date="2014" name="BMC Genomics">
        <title>Genome sequence of Anopheles sinensis provides insight into genetics basis of mosquito competence for malaria parasites.</title>
        <authorList>
            <person name="Zhou D."/>
            <person name="Zhang D."/>
            <person name="Ding G."/>
            <person name="Shi L."/>
            <person name="Hou Q."/>
            <person name="Ye Y."/>
            <person name="Xu Y."/>
            <person name="Zhou H."/>
            <person name="Xiong C."/>
            <person name="Li S."/>
            <person name="Yu J."/>
            <person name="Hong S."/>
            <person name="Yu X."/>
            <person name="Zou P."/>
            <person name="Chen C."/>
            <person name="Chang X."/>
            <person name="Wang W."/>
            <person name="Lv Y."/>
            <person name="Sun Y."/>
            <person name="Ma L."/>
            <person name="Shen B."/>
            <person name="Zhu C."/>
        </authorList>
    </citation>
    <scope>NUCLEOTIDE SEQUENCE [LARGE SCALE GENOMIC DNA]</scope>
</reference>
<name>A0A084WNV3_ANOSI</name>
<dbReference type="EMBL" id="ATLV01024736">
    <property type="status" value="NOT_ANNOTATED_CDS"/>
    <property type="molecule type" value="Genomic_DNA"/>
</dbReference>
<evidence type="ECO:0000313" key="1">
    <source>
        <dbReference type="EMBL" id="KFB51897.1"/>
    </source>
</evidence>
<evidence type="ECO:0000313" key="3">
    <source>
        <dbReference type="Proteomes" id="UP000030765"/>
    </source>
</evidence>
<proteinExistence type="predicted"/>
<reference evidence="2" key="2">
    <citation type="submission" date="2020-05" db="UniProtKB">
        <authorList>
            <consortium name="EnsemblMetazoa"/>
        </authorList>
    </citation>
    <scope>IDENTIFICATION</scope>
</reference>
<evidence type="ECO:0000313" key="2">
    <source>
        <dbReference type="EnsemblMetazoa" id="ASIC020057-PA"/>
    </source>
</evidence>
<dbReference type="EMBL" id="KE525359">
    <property type="protein sequence ID" value="KFB51897.1"/>
    <property type="molecule type" value="Genomic_DNA"/>
</dbReference>